<reference evidence="13" key="3">
    <citation type="submission" date="2015-06" db="UniProtKB">
        <authorList>
            <consortium name="EnsemblMetazoa"/>
        </authorList>
    </citation>
    <scope>IDENTIFICATION</scope>
</reference>
<protein>
    <submittedName>
        <fullName evidence="12 13">Uncharacterized protein</fullName>
    </submittedName>
</protein>
<evidence type="ECO:0000313" key="12">
    <source>
        <dbReference type="EMBL" id="ELU11923.1"/>
    </source>
</evidence>
<evidence type="ECO:0000313" key="13">
    <source>
        <dbReference type="EnsemblMetazoa" id="CapteP217420"/>
    </source>
</evidence>
<dbReference type="EnsemblMetazoa" id="CapteT217420">
    <property type="protein sequence ID" value="CapteP217420"/>
    <property type="gene ID" value="CapteG217420"/>
</dbReference>
<evidence type="ECO:0000256" key="6">
    <source>
        <dbReference type="ARBA" id="ARBA00023053"/>
    </source>
</evidence>
<name>R7UZB8_CAPTE</name>
<dbReference type="GO" id="GO:0005886">
    <property type="term" value="C:plasma membrane"/>
    <property type="evidence" value="ECO:0007669"/>
    <property type="project" value="TreeGrafter"/>
</dbReference>
<evidence type="ECO:0000313" key="14">
    <source>
        <dbReference type="Proteomes" id="UP000014760"/>
    </source>
</evidence>
<reference evidence="14" key="1">
    <citation type="submission" date="2012-12" db="EMBL/GenBank/DDBJ databases">
        <authorList>
            <person name="Hellsten U."/>
            <person name="Grimwood J."/>
            <person name="Chapman J.A."/>
            <person name="Shapiro H."/>
            <person name="Aerts A."/>
            <person name="Otillar R.P."/>
            <person name="Terry A.Y."/>
            <person name="Boore J.L."/>
            <person name="Simakov O."/>
            <person name="Marletaz F."/>
            <person name="Cho S.-J."/>
            <person name="Edsinger-Gonzales E."/>
            <person name="Havlak P."/>
            <person name="Kuo D.-H."/>
            <person name="Larsson T."/>
            <person name="Lv J."/>
            <person name="Arendt D."/>
            <person name="Savage R."/>
            <person name="Osoegawa K."/>
            <person name="de Jong P."/>
            <person name="Lindberg D.R."/>
            <person name="Seaver E.C."/>
            <person name="Weisblat D.A."/>
            <person name="Putnam N.H."/>
            <person name="Grigoriev I.V."/>
            <person name="Rokhsar D.S."/>
        </authorList>
    </citation>
    <scope>NUCLEOTIDE SEQUENCE</scope>
    <source>
        <strain evidence="14">I ESC-2004</strain>
    </source>
</reference>
<dbReference type="EMBL" id="KB296316">
    <property type="protein sequence ID" value="ELU11923.1"/>
    <property type="molecule type" value="Genomic_DNA"/>
</dbReference>
<keyword evidence="9 11" id="KW-0739">Sodium transport</keyword>
<keyword evidence="6" id="KW-0915">Sodium</keyword>
<dbReference type="InterPro" id="IPR001873">
    <property type="entry name" value="ENaC"/>
</dbReference>
<sequence>MGMCYVFNGNVAEIVEAKRSGSKKGLRLTLNVEAYENVEGLSDDSGIKVLLDHQDDAQQMQDKAFGARPGAHSTSHALHYEYLTPKHGSCGKTPWKFHIADTTYTHARCMRECEIANMLSSCGCIDSYMKGDYVGPMEECDLATYLDCSIPVYEDGDELSNCSVCLSACKSTDFEFDLSSVTLAYTAFSSLNDQIRDDIQTN</sequence>
<evidence type="ECO:0000256" key="11">
    <source>
        <dbReference type="RuleBase" id="RU000679"/>
    </source>
</evidence>
<dbReference type="Proteomes" id="UP000014760">
    <property type="component" value="Unassembled WGS sequence"/>
</dbReference>
<dbReference type="PANTHER" id="PTHR11690:SF300">
    <property type="entry name" value="PICKPOCKET PROTEIN 19"/>
    <property type="match status" value="1"/>
</dbReference>
<dbReference type="Gene3D" id="2.60.470.10">
    <property type="entry name" value="Acid-sensing ion channels like domains"/>
    <property type="match status" value="1"/>
</dbReference>
<keyword evidence="10 11" id="KW-0407">Ion channel</keyword>
<keyword evidence="7 11" id="KW-0406">Ion transport</keyword>
<dbReference type="OMA" id="IVANCAC"/>
<keyword evidence="2 11" id="KW-0813">Transport</keyword>
<reference evidence="12 14" key="2">
    <citation type="journal article" date="2013" name="Nature">
        <title>Insights into bilaterian evolution from three spiralian genomes.</title>
        <authorList>
            <person name="Simakov O."/>
            <person name="Marletaz F."/>
            <person name="Cho S.J."/>
            <person name="Edsinger-Gonzales E."/>
            <person name="Havlak P."/>
            <person name="Hellsten U."/>
            <person name="Kuo D.H."/>
            <person name="Larsson T."/>
            <person name="Lv J."/>
            <person name="Arendt D."/>
            <person name="Savage R."/>
            <person name="Osoegawa K."/>
            <person name="de Jong P."/>
            <person name="Grimwood J."/>
            <person name="Chapman J.A."/>
            <person name="Shapiro H."/>
            <person name="Aerts A."/>
            <person name="Otillar R.P."/>
            <person name="Terry A.Y."/>
            <person name="Boore J.L."/>
            <person name="Grigoriev I.V."/>
            <person name="Lindberg D.R."/>
            <person name="Seaver E.C."/>
            <person name="Weisblat D.A."/>
            <person name="Putnam N.H."/>
            <person name="Rokhsar D.S."/>
        </authorList>
    </citation>
    <scope>NUCLEOTIDE SEQUENCE</scope>
    <source>
        <strain evidence="12 14">I ESC-2004</strain>
    </source>
</reference>
<proteinExistence type="inferred from homology"/>
<keyword evidence="3 11" id="KW-0894">Sodium channel</keyword>
<evidence type="ECO:0000256" key="5">
    <source>
        <dbReference type="ARBA" id="ARBA00022989"/>
    </source>
</evidence>
<dbReference type="GO" id="GO:0015280">
    <property type="term" value="F:ligand-gated sodium channel activity"/>
    <property type="evidence" value="ECO:0007669"/>
    <property type="project" value="TreeGrafter"/>
</dbReference>
<dbReference type="PANTHER" id="PTHR11690">
    <property type="entry name" value="AMILORIDE-SENSITIVE SODIUM CHANNEL-RELATED"/>
    <property type="match status" value="1"/>
</dbReference>
<gene>
    <name evidence="12" type="ORF">CAPTEDRAFT_217420</name>
</gene>
<evidence type="ECO:0000256" key="3">
    <source>
        <dbReference type="ARBA" id="ARBA00022461"/>
    </source>
</evidence>
<evidence type="ECO:0000256" key="7">
    <source>
        <dbReference type="ARBA" id="ARBA00023065"/>
    </source>
</evidence>
<dbReference type="OrthoDB" id="6021021at2759"/>
<evidence type="ECO:0000256" key="8">
    <source>
        <dbReference type="ARBA" id="ARBA00023136"/>
    </source>
</evidence>
<evidence type="ECO:0000256" key="4">
    <source>
        <dbReference type="ARBA" id="ARBA00022692"/>
    </source>
</evidence>
<organism evidence="12">
    <name type="scientific">Capitella teleta</name>
    <name type="common">Polychaete worm</name>
    <dbReference type="NCBI Taxonomy" id="283909"/>
    <lineage>
        <taxon>Eukaryota</taxon>
        <taxon>Metazoa</taxon>
        <taxon>Spiralia</taxon>
        <taxon>Lophotrochozoa</taxon>
        <taxon>Annelida</taxon>
        <taxon>Polychaeta</taxon>
        <taxon>Sedentaria</taxon>
        <taxon>Scolecida</taxon>
        <taxon>Capitellidae</taxon>
        <taxon>Capitella</taxon>
    </lineage>
</organism>
<keyword evidence="5" id="KW-1133">Transmembrane helix</keyword>
<dbReference type="EMBL" id="AMQN01040185">
    <property type="status" value="NOT_ANNOTATED_CDS"/>
    <property type="molecule type" value="Genomic_DNA"/>
</dbReference>
<evidence type="ECO:0000256" key="1">
    <source>
        <dbReference type="ARBA" id="ARBA00004141"/>
    </source>
</evidence>
<evidence type="ECO:0000256" key="9">
    <source>
        <dbReference type="ARBA" id="ARBA00023201"/>
    </source>
</evidence>
<dbReference type="AlphaFoldDB" id="R7UZB8"/>
<evidence type="ECO:0000256" key="2">
    <source>
        <dbReference type="ARBA" id="ARBA00022448"/>
    </source>
</evidence>
<keyword evidence="8" id="KW-0472">Membrane</keyword>
<comment type="similarity">
    <text evidence="11">Belongs to the amiloride-sensitive sodium channel (TC 1.A.6) family.</text>
</comment>
<evidence type="ECO:0000256" key="10">
    <source>
        <dbReference type="ARBA" id="ARBA00023303"/>
    </source>
</evidence>
<dbReference type="Pfam" id="PF00858">
    <property type="entry name" value="ASC"/>
    <property type="match status" value="1"/>
</dbReference>
<keyword evidence="4 11" id="KW-0812">Transmembrane</keyword>
<dbReference type="STRING" id="283909.R7UZB8"/>
<accession>R7UZB8</accession>
<keyword evidence="14" id="KW-1185">Reference proteome</keyword>
<comment type="subcellular location">
    <subcellularLocation>
        <location evidence="1">Membrane</location>
        <topology evidence="1">Multi-pass membrane protein</topology>
    </subcellularLocation>
</comment>
<dbReference type="HOGENOM" id="CLU_1355787_0_0_1"/>